<organism evidence="1 2">
    <name type="scientific">Rhizobium mesoamericanum STM3625</name>
    <dbReference type="NCBI Taxonomy" id="1211777"/>
    <lineage>
        <taxon>Bacteria</taxon>
        <taxon>Pseudomonadati</taxon>
        <taxon>Pseudomonadota</taxon>
        <taxon>Alphaproteobacteria</taxon>
        <taxon>Hyphomicrobiales</taxon>
        <taxon>Rhizobiaceae</taxon>
        <taxon>Rhizobium/Agrobacterium group</taxon>
        <taxon>Rhizobium</taxon>
    </lineage>
</organism>
<protein>
    <submittedName>
        <fullName evidence="1">Uncharacterized protein</fullName>
    </submittedName>
</protein>
<accession>K0PVZ6</accession>
<dbReference type="Proteomes" id="UP000009319">
    <property type="component" value="Unassembled WGS sequence"/>
</dbReference>
<dbReference type="HOGENOM" id="CLU_3398141_0_0_5"/>
<reference evidence="1 2" key="1">
    <citation type="journal article" date="2013" name="Genome Announc.">
        <title>Draft Genome Sequence of Rhizobium mesoamericanum STM3625, a Nitrogen-Fixing Symbiont of Mimosa pudica Isolated in French Guiana (South America).</title>
        <authorList>
            <person name="Moulin L."/>
            <person name="Mornico D."/>
            <person name="Melkonian R."/>
            <person name="Klonowska A."/>
        </authorList>
    </citation>
    <scope>NUCLEOTIDE SEQUENCE [LARGE SCALE GENOMIC DNA]</scope>
    <source>
        <strain evidence="1 2">STM3625</strain>
    </source>
</reference>
<sequence>MIIRKRKLAALLTALPEVETCALVDGDEARN</sequence>
<evidence type="ECO:0000313" key="2">
    <source>
        <dbReference type="Proteomes" id="UP000009319"/>
    </source>
</evidence>
<dbReference type="EMBL" id="CANI01000015">
    <property type="protein sequence ID" value="CCM75392.1"/>
    <property type="molecule type" value="Genomic_DNA"/>
</dbReference>
<comment type="caution">
    <text evidence="1">The sequence shown here is derived from an EMBL/GenBank/DDBJ whole genome shotgun (WGS) entry which is preliminary data.</text>
</comment>
<dbReference type="AlphaFoldDB" id="K0PVZ6"/>
<evidence type="ECO:0000313" key="1">
    <source>
        <dbReference type="EMBL" id="CCM75392.1"/>
    </source>
</evidence>
<proteinExistence type="predicted"/>
<name>K0PVZ6_9HYPH</name>
<gene>
    <name evidence="1" type="ORF">BN77_2545</name>
</gene>
<keyword evidence="2" id="KW-1185">Reference proteome</keyword>